<protein>
    <submittedName>
        <fullName evidence="1">RT10103p</fullName>
    </submittedName>
</protein>
<proteinExistence type="evidence at transcript level"/>
<dbReference type="EMBL" id="BT125688">
    <property type="protein sequence ID" value="ADO16254.1"/>
    <property type="molecule type" value="mRNA"/>
</dbReference>
<name>E1NZD9_DROME</name>
<accession>E1NZD9</accession>
<gene>
    <name evidence="1" type="primary">caps-RB</name>
</gene>
<evidence type="ECO:0000313" key="1">
    <source>
        <dbReference type="EMBL" id="ADO16254.1"/>
    </source>
</evidence>
<organism evidence="1">
    <name type="scientific">Drosophila melanogaster</name>
    <name type="common">Fruit fly</name>
    <dbReference type="NCBI Taxonomy" id="7227"/>
    <lineage>
        <taxon>Eukaryota</taxon>
        <taxon>Metazoa</taxon>
        <taxon>Ecdysozoa</taxon>
        <taxon>Arthropoda</taxon>
        <taxon>Hexapoda</taxon>
        <taxon>Insecta</taxon>
        <taxon>Pterygota</taxon>
        <taxon>Neoptera</taxon>
        <taxon>Endopterygota</taxon>
        <taxon>Diptera</taxon>
        <taxon>Brachycera</taxon>
        <taxon>Muscomorpha</taxon>
        <taxon>Ephydroidea</taxon>
        <taxon>Drosophilidae</taxon>
        <taxon>Drosophila</taxon>
        <taxon>Sophophora</taxon>
    </lineage>
</organism>
<dbReference type="AlphaFoldDB" id="E1NZD9"/>
<sequence length="71" mass="8336">MEDNSFNCLLLERLRCSRFVFPLKAPLSTRLSRWAPVSSKCLSSRRPEKAPEEITSKSFWPMFSCSRRPNR</sequence>
<reference evidence="1" key="1">
    <citation type="submission" date="2010-10" db="EMBL/GenBank/DDBJ databases">
        <authorList>
            <person name="Carlson J."/>
            <person name="Booth B."/>
            <person name="Frise E."/>
            <person name="Park S."/>
            <person name="Wan K."/>
            <person name="Yu C."/>
            <person name="Celniker S."/>
        </authorList>
    </citation>
    <scope>NUCLEOTIDE SEQUENCE</scope>
</reference>